<dbReference type="HAMAP" id="MF_00099">
    <property type="entry name" value="CheB_chemtxs"/>
    <property type="match status" value="1"/>
</dbReference>
<dbReference type="NCBIfam" id="NF001965">
    <property type="entry name" value="PRK00742.1"/>
    <property type="match status" value="1"/>
</dbReference>
<dbReference type="SUPFAM" id="SSF52172">
    <property type="entry name" value="CheY-like"/>
    <property type="match status" value="1"/>
</dbReference>
<evidence type="ECO:0000259" key="9">
    <source>
        <dbReference type="PROSITE" id="PS50122"/>
    </source>
</evidence>
<dbReference type="Gene3D" id="3.40.50.2300">
    <property type="match status" value="1"/>
</dbReference>
<feature type="active site" evidence="5 6">
    <location>
        <position position="192"/>
    </location>
</feature>
<comment type="PTM">
    <text evidence="5">Phosphorylated by CheA. Phosphorylation of the N-terminal regulatory domain activates the methylesterase activity.</text>
</comment>
<evidence type="ECO:0000313" key="11">
    <source>
        <dbReference type="Proteomes" id="UP000251889"/>
    </source>
</evidence>
<organism evidence="10 11">
    <name type="scientific">Pseudochryseolinea flava</name>
    <dbReference type="NCBI Taxonomy" id="2059302"/>
    <lineage>
        <taxon>Bacteria</taxon>
        <taxon>Pseudomonadati</taxon>
        <taxon>Bacteroidota</taxon>
        <taxon>Cytophagia</taxon>
        <taxon>Cytophagales</taxon>
        <taxon>Fulvivirgaceae</taxon>
        <taxon>Pseudochryseolinea</taxon>
    </lineage>
</organism>
<keyword evidence="2 5" id="KW-0145">Chemotaxis</keyword>
<dbReference type="EC" id="3.1.1.61" evidence="5"/>
<comment type="catalytic activity">
    <reaction evidence="4 5">
        <text>[protein]-L-glutamate 5-O-methyl ester + H2O = L-glutamyl-[protein] + methanol + H(+)</text>
        <dbReference type="Rhea" id="RHEA:23236"/>
        <dbReference type="Rhea" id="RHEA-COMP:10208"/>
        <dbReference type="Rhea" id="RHEA-COMP:10311"/>
        <dbReference type="ChEBI" id="CHEBI:15377"/>
        <dbReference type="ChEBI" id="CHEBI:15378"/>
        <dbReference type="ChEBI" id="CHEBI:17790"/>
        <dbReference type="ChEBI" id="CHEBI:29973"/>
        <dbReference type="ChEBI" id="CHEBI:82795"/>
        <dbReference type="EC" id="3.1.1.61"/>
    </reaction>
</comment>
<dbReference type="EC" id="3.5.1.44" evidence="5"/>
<keyword evidence="3 5" id="KW-0378">Hydrolase</keyword>
<evidence type="ECO:0000256" key="3">
    <source>
        <dbReference type="ARBA" id="ARBA00022801"/>
    </source>
</evidence>
<dbReference type="InterPro" id="IPR011006">
    <property type="entry name" value="CheY-like_superfamily"/>
</dbReference>
<dbReference type="InterPro" id="IPR035909">
    <property type="entry name" value="CheB_C"/>
</dbReference>
<accession>A0A364Y1Q5</accession>
<reference evidence="10 11" key="1">
    <citation type="submission" date="2018-06" db="EMBL/GenBank/DDBJ databases">
        <title>Chryseolinea flavus sp. nov., a member of the phylum Bacteroidetes isolated from soil.</title>
        <authorList>
            <person name="Li Y."/>
            <person name="Wang J."/>
        </authorList>
    </citation>
    <scope>NUCLEOTIDE SEQUENCE [LARGE SCALE GENOMIC DNA]</scope>
    <source>
        <strain evidence="10 11">SDU1-6</strain>
    </source>
</reference>
<dbReference type="EMBL" id="QMFY01000006">
    <property type="protein sequence ID" value="RAW00763.1"/>
    <property type="molecule type" value="Genomic_DNA"/>
</dbReference>
<dbReference type="GO" id="GO:0006935">
    <property type="term" value="P:chemotaxis"/>
    <property type="evidence" value="ECO:0007669"/>
    <property type="project" value="UniProtKB-UniRule"/>
</dbReference>
<dbReference type="Gene3D" id="3.40.50.180">
    <property type="entry name" value="Methylesterase CheB, C-terminal domain"/>
    <property type="match status" value="1"/>
</dbReference>
<dbReference type="Proteomes" id="UP000251889">
    <property type="component" value="Unassembled WGS sequence"/>
</dbReference>
<feature type="domain" description="Response regulatory" evidence="8">
    <location>
        <begin position="7"/>
        <end position="122"/>
    </location>
</feature>
<feature type="domain" description="CheB-type methylesterase" evidence="9">
    <location>
        <begin position="154"/>
        <end position="343"/>
    </location>
</feature>
<sequence length="343" mass="37209">MSNAKIKVLVIDDAALVRKTLREWINAQEDMEVIGVAADPYIAVDKMRVQKPDVITLDIEMPRMDGLTFLRKLMEQHPIPVIIVSSLTSAAVAVKAMEYGAVDVFLKDNIRVVSNDHSGYDSLVSRIRVAHQARIKRLKPSAIQINPVHELNKIGTSDKIIVLGASTGGTTAIHNILSALPIDTPGMVIVQHMPREFTKHFAARLNELSVLTVKEAEDGERVLPGKVLICPGGIHVKVLRHGATTVVKLWDGEPVNLHKPSVDVLFDSAADQLGKNCIGVLLTGMGKDGAQGLLAMKKKGAFTIAQDEATSVVYGMPKEAAKLNAVDKILPLENIPNELVTLD</sequence>
<proteinExistence type="inferred from homology"/>
<dbReference type="GO" id="GO:0005737">
    <property type="term" value="C:cytoplasm"/>
    <property type="evidence" value="ECO:0007669"/>
    <property type="project" value="UniProtKB-SubCell"/>
</dbReference>
<gene>
    <name evidence="5" type="primary">cheB</name>
    <name evidence="10" type="ORF">DQQ10_13130</name>
</gene>
<evidence type="ECO:0000256" key="5">
    <source>
        <dbReference type="HAMAP-Rule" id="MF_00099"/>
    </source>
</evidence>
<evidence type="ECO:0000256" key="4">
    <source>
        <dbReference type="ARBA" id="ARBA00048267"/>
    </source>
</evidence>
<comment type="catalytic activity">
    <reaction evidence="5">
        <text>L-glutaminyl-[protein] + H2O = L-glutamyl-[protein] + NH4(+)</text>
        <dbReference type="Rhea" id="RHEA:16441"/>
        <dbReference type="Rhea" id="RHEA-COMP:10207"/>
        <dbReference type="Rhea" id="RHEA-COMP:10208"/>
        <dbReference type="ChEBI" id="CHEBI:15377"/>
        <dbReference type="ChEBI" id="CHEBI:28938"/>
        <dbReference type="ChEBI" id="CHEBI:29973"/>
        <dbReference type="ChEBI" id="CHEBI:30011"/>
        <dbReference type="EC" id="3.5.1.44"/>
    </reaction>
</comment>
<keyword evidence="5 7" id="KW-0597">Phosphoprotein</keyword>
<dbReference type="PIRSF" id="PIRSF000876">
    <property type="entry name" value="RR_chemtxs_CheB"/>
    <property type="match status" value="1"/>
</dbReference>
<dbReference type="SUPFAM" id="SSF52738">
    <property type="entry name" value="Methylesterase CheB, C-terminal domain"/>
    <property type="match status" value="1"/>
</dbReference>
<evidence type="ECO:0000256" key="1">
    <source>
        <dbReference type="ARBA" id="ARBA00022490"/>
    </source>
</evidence>
<feature type="active site" evidence="5 6">
    <location>
        <position position="288"/>
    </location>
</feature>
<comment type="similarity">
    <text evidence="5">Belongs to the CheB family.</text>
</comment>
<comment type="subcellular location">
    <subcellularLocation>
        <location evidence="5">Cytoplasm</location>
    </subcellularLocation>
</comment>
<feature type="active site" evidence="5 6">
    <location>
        <position position="166"/>
    </location>
</feature>
<keyword evidence="1 5" id="KW-0963">Cytoplasm</keyword>
<dbReference type="AlphaFoldDB" id="A0A364Y1Q5"/>
<dbReference type="CDD" id="cd17541">
    <property type="entry name" value="REC_CheB-like"/>
    <property type="match status" value="1"/>
</dbReference>
<dbReference type="Pfam" id="PF00072">
    <property type="entry name" value="Response_reg"/>
    <property type="match status" value="1"/>
</dbReference>
<evidence type="ECO:0000259" key="8">
    <source>
        <dbReference type="PROSITE" id="PS50110"/>
    </source>
</evidence>
<dbReference type="Pfam" id="PF01339">
    <property type="entry name" value="CheB_methylest"/>
    <property type="match status" value="1"/>
</dbReference>
<dbReference type="GO" id="GO:0000156">
    <property type="term" value="F:phosphorelay response regulator activity"/>
    <property type="evidence" value="ECO:0007669"/>
    <property type="project" value="InterPro"/>
</dbReference>
<dbReference type="NCBIfam" id="NF009206">
    <property type="entry name" value="PRK12555.1"/>
    <property type="match status" value="1"/>
</dbReference>
<dbReference type="CDD" id="cd16432">
    <property type="entry name" value="CheB_Rec"/>
    <property type="match status" value="1"/>
</dbReference>
<comment type="function">
    <text evidence="5">Involved in chemotaxis. Part of a chemotaxis signal transduction system that modulates chemotaxis in response to various stimuli. Catalyzes the demethylation of specific methylglutamate residues introduced into the chemoreceptors (methyl-accepting chemotaxis proteins or MCP) by CheR. Also mediates the irreversible deamidation of specific glutamine residues to glutamic acid.</text>
</comment>
<evidence type="ECO:0000256" key="2">
    <source>
        <dbReference type="ARBA" id="ARBA00022500"/>
    </source>
</evidence>
<dbReference type="PROSITE" id="PS50122">
    <property type="entry name" value="CHEB"/>
    <property type="match status" value="1"/>
</dbReference>
<dbReference type="GO" id="GO:0008984">
    <property type="term" value="F:protein-glutamate methylesterase activity"/>
    <property type="evidence" value="ECO:0007669"/>
    <property type="project" value="UniProtKB-UniRule"/>
</dbReference>
<feature type="modified residue" description="4-aspartylphosphate" evidence="5 7">
    <location>
        <position position="58"/>
    </location>
</feature>
<evidence type="ECO:0000313" key="10">
    <source>
        <dbReference type="EMBL" id="RAW00763.1"/>
    </source>
</evidence>
<evidence type="ECO:0000256" key="6">
    <source>
        <dbReference type="PROSITE-ProRule" id="PRU00050"/>
    </source>
</evidence>
<dbReference type="InterPro" id="IPR008248">
    <property type="entry name" value="CheB-like"/>
</dbReference>
<comment type="caution">
    <text evidence="10">The sequence shown here is derived from an EMBL/GenBank/DDBJ whole genome shotgun (WGS) entry which is preliminary data.</text>
</comment>
<comment type="domain">
    <text evidence="5">Contains a C-terminal catalytic domain, and an N-terminal region which modulates catalytic activity.</text>
</comment>
<dbReference type="PANTHER" id="PTHR42872">
    <property type="entry name" value="PROTEIN-GLUTAMATE METHYLESTERASE/PROTEIN-GLUTAMINE GLUTAMINASE"/>
    <property type="match status" value="1"/>
</dbReference>
<dbReference type="GO" id="GO:0050568">
    <property type="term" value="F:protein-glutamine glutaminase activity"/>
    <property type="evidence" value="ECO:0007669"/>
    <property type="project" value="UniProtKB-UniRule"/>
</dbReference>
<name>A0A364Y1Q5_9BACT</name>
<dbReference type="InterPro" id="IPR001789">
    <property type="entry name" value="Sig_transdc_resp-reg_receiver"/>
</dbReference>
<evidence type="ECO:0000256" key="7">
    <source>
        <dbReference type="PROSITE-ProRule" id="PRU00169"/>
    </source>
</evidence>
<dbReference type="InterPro" id="IPR000673">
    <property type="entry name" value="Sig_transdc_resp-reg_Me-estase"/>
</dbReference>
<protein>
    <recommendedName>
        <fullName evidence="5">Protein-glutamate methylesterase/protein-glutamine glutaminase</fullName>
        <ecNumber evidence="5">3.1.1.61</ecNumber>
        <ecNumber evidence="5">3.5.1.44</ecNumber>
    </recommendedName>
</protein>
<dbReference type="PROSITE" id="PS50110">
    <property type="entry name" value="RESPONSE_REGULATORY"/>
    <property type="match status" value="1"/>
</dbReference>
<dbReference type="SMART" id="SM00448">
    <property type="entry name" value="REC"/>
    <property type="match status" value="1"/>
</dbReference>
<dbReference type="OrthoDB" id="1524092at2"/>
<dbReference type="PANTHER" id="PTHR42872:SF6">
    <property type="entry name" value="PROTEIN-GLUTAMATE METHYLESTERASE_PROTEIN-GLUTAMINE GLUTAMINASE"/>
    <property type="match status" value="1"/>
</dbReference>
<keyword evidence="11" id="KW-1185">Reference proteome</keyword>